<dbReference type="EC" id="2.7.7.65" evidence="1"/>
<proteinExistence type="predicted"/>
<dbReference type="PROSITE" id="PS50887">
    <property type="entry name" value="GGDEF"/>
    <property type="match status" value="1"/>
</dbReference>
<dbReference type="AlphaFoldDB" id="A0A1I4YNA0"/>
<dbReference type="PANTHER" id="PTHR45138:SF9">
    <property type="entry name" value="DIGUANYLATE CYCLASE DGCM-RELATED"/>
    <property type="match status" value="1"/>
</dbReference>
<accession>A0A1I4YNA0</accession>
<protein>
    <recommendedName>
        <fullName evidence="1">diguanylate cyclase</fullName>
        <ecNumber evidence="1">2.7.7.65</ecNumber>
    </recommendedName>
</protein>
<keyword evidence="3" id="KW-0812">Transmembrane</keyword>
<evidence type="ECO:0000256" key="2">
    <source>
        <dbReference type="ARBA" id="ARBA00034247"/>
    </source>
</evidence>
<dbReference type="InterPro" id="IPR050469">
    <property type="entry name" value="Diguanylate_Cyclase"/>
</dbReference>
<dbReference type="Gene3D" id="3.30.70.270">
    <property type="match status" value="1"/>
</dbReference>
<dbReference type="GO" id="GO:0043709">
    <property type="term" value="P:cell adhesion involved in single-species biofilm formation"/>
    <property type="evidence" value="ECO:0007669"/>
    <property type="project" value="TreeGrafter"/>
</dbReference>
<sequence length="399" mass="43793">MNFNIPTAMQMTATLTLLVALVLVYAARQFPHAVQLPIRIWIRGLLLQCIPYFLYATREYAPEWLSVVLADSLMVAALAVQMHALRCFNLQPDQRVHMRLIVAATIIFEVLLTYTWHSMRGRLVLVSLAIAAIACFGVDAIYRRRTVTPAEHMVGILLLAGIVVMVLRALIVPATSMLDVTMSSPMQGVVFTYAASMPVISTVAFVLMCGERVNANQSRQAMIDPLTGVYNRQAMAELANKSIALARLDRQPLALLSVDVDHLARFNEDFGYDVGDQALCRVVDILRATVRLEDVLARVTGERFMVLLPEADAETAFELACEMRKRVDESGFSSGGWPAPLQVSIGVTVLDDEKADFDQLLRRADQALNLAKRAGGNRVAGSDRFETTAEPAATAAVGA</sequence>
<evidence type="ECO:0000259" key="4">
    <source>
        <dbReference type="PROSITE" id="PS50887"/>
    </source>
</evidence>
<dbReference type="NCBIfam" id="TIGR00254">
    <property type="entry name" value="GGDEF"/>
    <property type="match status" value="1"/>
</dbReference>
<dbReference type="GO" id="GO:0005886">
    <property type="term" value="C:plasma membrane"/>
    <property type="evidence" value="ECO:0007669"/>
    <property type="project" value="TreeGrafter"/>
</dbReference>
<dbReference type="RefSeq" id="WP_092408566.1">
    <property type="nucleotide sequence ID" value="NZ_FOVF01000018.1"/>
</dbReference>
<dbReference type="CDD" id="cd01949">
    <property type="entry name" value="GGDEF"/>
    <property type="match status" value="1"/>
</dbReference>
<dbReference type="InterPro" id="IPR029787">
    <property type="entry name" value="Nucleotide_cyclase"/>
</dbReference>
<dbReference type="SMART" id="SM00267">
    <property type="entry name" value="GGDEF"/>
    <property type="match status" value="1"/>
</dbReference>
<dbReference type="SUPFAM" id="SSF55073">
    <property type="entry name" value="Nucleotide cyclase"/>
    <property type="match status" value="1"/>
</dbReference>
<organism evidence="5 6">
    <name type="scientific">Dokdonella immobilis</name>
    <dbReference type="NCBI Taxonomy" id="578942"/>
    <lineage>
        <taxon>Bacteria</taxon>
        <taxon>Pseudomonadati</taxon>
        <taxon>Pseudomonadota</taxon>
        <taxon>Gammaproteobacteria</taxon>
        <taxon>Lysobacterales</taxon>
        <taxon>Rhodanobacteraceae</taxon>
        <taxon>Dokdonella</taxon>
    </lineage>
</organism>
<keyword evidence="6" id="KW-1185">Reference proteome</keyword>
<dbReference type="GO" id="GO:1902201">
    <property type="term" value="P:negative regulation of bacterial-type flagellum-dependent cell motility"/>
    <property type="evidence" value="ECO:0007669"/>
    <property type="project" value="TreeGrafter"/>
</dbReference>
<dbReference type="InterPro" id="IPR000160">
    <property type="entry name" value="GGDEF_dom"/>
</dbReference>
<evidence type="ECO:0000313" key="5">
    <source>
        <dbReference type="EMBL" id="SFN39535.1"/>
    </source>
</evidence>
<evidence type="ECO:0000256" key="1">
    <source>
        <dbReference type="ARBA" id="ARBA00012528"/>
    </source>
</evidence>
<feature type="transmembrane region" description="Helical" evidence="3">
    <location>
        <begin position="123"/>
        <end position="142"/>
    </location>
</feature>
<evidence type="ECO:0000313" key="6">
    <source>
        <dbReference type="Proteomes" id="UP000198575"/>
    </source>
</evidence>
<feature type="transmembrane region" description="Helical" evidence="3">
    <location>
        <begin position="190"/>
        <end position="210"/>
    </location>
</feature>
<feature type="transmembrane region" description="Helical" evidence="3">
    <location>
        <begin position="96"/>
        <end position="117"/>
    </location>
</feature>
<dbReference type="Pfam" id="PF00990">
    <property type="entry name" value="GGDEF"/>
    <property type="match status" value="1"/>
</dbReference>
<dbReference type="GO" id="GO:0052621">
    <property type="term" value="F:diguanylate cyclase activity"/>
    <property type="evidence" value="ECO:0007669"/>
    <property type="project" value="UniProtKB-EC"/>
</dbReference>
<keyword evidence="3" id="KW-0472">Membrane</keyword>
<dbReference type="PANTHER" id="PTHR45138">
    <property type="entry name" value="REGULATORY COMPONENTS OF SENSORY TRANSDUCTION SYSTEM"/>
    <property type="match status" value="1"/>
</dbReference>
<reference evidence="5 6" key="1">
    <citation type="submission" date="2016-10" db="EMBL/GenBank/DDBJ databases">
        <authorList>
            <person name="de Groot N.N."/>
        </authorList>
    </citation>
    <scope>NUCLEOTIDE SEQUENCE [LARGE SCALE GENOMIC DNA]</scope>
    <source>
        <strain evidence="5 6">CGMCC 1.7659</strain>
    </source>
</reference>
<dbReference type="Proteomes" id="UP000198575">
    <property type="component" value="Unassembled WGS sequence"/>
</dbReference>
<evidence type="ECO:0000256" key="3">
    <source>
        <dbReference type="SAM" id="Phobius"/>
    </source>
</evidence>
<name>A0A1I4YNA0_9GAMM</name>
<feature type="transmembrane region" description="Helical" evidence="3">
    <location>
        <begin position="64"/>
        <end position="84"/>
    </location>
</feature>
<gene>
    <name evidence="5" type="ORF">SAMN05216289_11887</name>
</gene>
<dbReference type="OrthoDB" id="9803824at2"/>
<dbReference type="STRING" id="578942.SAMN05216289_11887"/>
<feature type="domain" description="GGDEF" evidence="4">
    <location>
        <begin position="251"/>
        <end position="384"/>
    </location>
</feature>
<keyword evidence="3" id="KW-1133">Transmembrane helix</keyword>
<comment type="catalytic activity">
    <reaction evidence="2">
        <text>2 GTP = 3',3'-c-di-GMP + 2 diphosphate</text>
        <dbReference type="Rhea" id="RHEA:24898"/>
        <dbReference type="ChEBI" id="CHEBI:33019"/>
        <dbReference type="ChEBI" id="CHEBI:37565"/>
        <dbReference type="ChEBI" id="CHEBI:58805"/>
        <dbReference type="EC" id="2.7.7.65"/>
    </reaction>
</comment>
<dbReference type="InterPro" id="IPR043128">
    <property type="entry name" value="Rev_trsase/Diguanyl_cyclase"/>
</dbReference>
<feature type="transmembrane region" description="Helical" evidence="3">
    <location>
        <begin position="154"/>
        <end position="178"/>
    </location>
</feature>
<dbReference type="EMBL" id="FOVF01000018">
    <property type="protein sequence ID" value="SFN39535.1"/>
    <property type="molecule type" value="Genomic_DNA"/>
</dbReference>